<dbReference type="GO" id="GO:0030655">
    <property type="term" value="P:beta-lactam antibiotic catabolic process"/>
    <property type="evidence" value="ECO:0007669"/>
    <property type="project" value="InterPro"/>
</dbReference>
<organism evidence="3 4">
    <name type="scientific">Candidatus Lloydbacteria bacterium RIFCSPHIGHO2_02_FULL_51_22</name>
    <dbReference type="NCBI Taxonomy" id="1798663"/>
    <lineage>
        <taxon>Bacteria</taxon>
        <taxon>Candidatus Lloydiibacteriota</taxon>
    </lineage>
</organism>
<dbReference type="SUPFAM" id="SSF56601">
    <property type="entry name" value="beta-lactamase/transpeptidase-like"/>
    <property type="match status" value="1"/>
</dbReference>
<dbReference type="InterPro" id="IPR045155">
    <property type="entry name" value="Beta-lactam_cat"/>
</dbReference>
<dbReference type="PANTHER" id="PTHR35333:SF3">
    <property type="entry name" value="BETA-LACTAMASE-TYPE TRANSPEPTIDASE FOLD CONTAINING PROTEIN"/>
    <property type="match status" value="1"/>
</dbReference>
<reference evidence="3 4" key="1">
    <citation type="journal article" date="2016" name="Nat. Commun.">
        <title>Thousands of microbial genomes shed light on interconnected biogeochemical processes in an aquifer system.</title>
        <authorList>
            <person name="Anantharaman K."/>
            <person name="Brown C.T."/>
            <person name="Hug L.A."/>
            <person name="Sharon I."/>
            <person name="Castelle C.J."/>
            <person name="Probst A.J."/>
            <person name="Thomas B.C."/>
            <person name="Singh A."/>
            <person name="Wilkins M.J."/>
            <person name="Karaoz U."/>
            <person name="Brodie E.L."/>
            <person name="Williams K.H."/>
            <person name="Hubbard S.S."/>
            <person name="Banfield J.F."/>
        </authorList>
    </citation>
    <scope>NUCLEOTIDE SEQUENCE [LARGE SCALE GENOMIC DNA]</scope>
</reference>
<sequence>MKKTEVQRNIPAYLIAAVCLLALMNATTIIWYESRSVPVENASTQYPFIDKARHFISQEHYLANFQLLRDELSAIVEREKDGGVELSLYFEYLNTGSNISLNQNTRLFPASLNKLPIAMAVTKKIENGIWRFDDKLVLLPADINKFYGDLYKEPVGSAFTIEFLLQKILRQSDNTAFSIVYRNLEVDEADSALDDLGLRELFDETGQITAKEYSRIFRALYTASFLTREHSQTLLQWLTESDFNDFLARGVPADIPFAHKFGINTDQRIFADSGIVYVPNRPYLLTVVVHPTELRTPDDDHREAGRIMGDISAAVFAYIHER</sequence>
<proteinExistence type="predicted"/>
<evidence type="ECO:0000256" key="1">
    <source>
        <dbReference type="SAM" id="Phobius"/>
    </source>
</evidence>
<keyword evidence="1" id="KW-1133">Transmembrane helix</keyword>
<comment type="caution">
    <text evidence="3">The sequence shown here is derived from an EMBL/GenBank/DDBJ whole genome shotgun (WGS) entry which is preliminary data.</text>
</comment>
<dbReference type="EMBL" id="MHLN01000003">
    <property type="protein sequence ID" value="OGZ12616.1"/>
    <property type="molecule type" value="Genomic_DNA"/>
</dbReference>
<dbReference type="PANTHER" id="PTHR35333">
    <property type="entry name" value="BETA-LACTAMASE"/>
    <property type="match status" value="1"/>
</dbReference>
<gene>
    <name evidence="3" type="ORF">A3D67_04395</name>
</gene>
<keyword evidence="1" id="KW-0812">Transmembrane</keyword>
<evidence type="ECO:0000313" key="4">
    <source>
        <dbReference type="Proteomes" id="UP000178099"/>
    </source>
</evidence>
<feature type="transmembrane region" description="Helical" evidence="1">
    <location>
        <begin position="12"/>
        <end position="32"/>
    </location>
</feature>
<evidence type="ECO:0000313" key="3">
    <source>
        <dbReference type="EMBL" id="OGZ12616.1"/>
    </source>
</evidence>
<dbReference type="Gene3D" id="3.40.710.10">
    <property type="entry name" value="DD-peptidase/beta-lactamase superfamily"/>
    <property type="match status" value="1"/>
</dbReference>
<feature type="domain" description="Beta-lactamase class A catalytic" evidence="2">
    <location>
        <begin position="87"/>
        <end position="288"/>
    </location>
</feature>
<protein>
    <recommendedName>
        <fullName evidence="2">Beta-lactamase class A catalytic domain-containing protein</fullName>
    </recommendedName>
</protein>
<dbReference type="InterPro" id="IPR012338">
    <property type="entry name" value="Beta-lactam/transpept-like"/>
</dbReference>
<dbReference type="Pfam" id="PF13354">
    <property type="entry name" value="Beta-lactamase2"/>
    <property type="match status" value="1"/>
</dbReference>
<dbReference type="AlphaFoldDB" id="A0A1G2DGB5"/>
<evidence type="ECO:0000259" key="2">
    <source>
        <dbReference type="Pfam" id="PF13354"/>
    </source>
</evidence>
<dbReference type="GO" id="GO:0008800">
    <property type="term" value="F:beta-lactamase activity"/>
    <property type="evidence" value="ECO:0007669"/>
    <property type="project" value="InterPro"/>
</dbReference>
<dbReference type="InterPro" id="IPR000871">
    <property type="entry name" value="Beta-lactam_class-A"/>
</dbReference>
<dbReference type="Proteomes" id="UP000178099">
    <property type="component" value="Unassembled WGS sequence"/>
</dbReference>
<keyword evidence="1" id="KW-0472">Membrane</keyword>
<name>A0A1G2DGB5_9BACT</name>
<dbReference type="GO" id="GO:0046677">
    <property type="term" value="P:response to antibiotic"/>
    <property type="evidence" value="ECO:0007669"/>
    <property type="project" value="InterPro"/>
</dbReference>
<accession>A0A1G2DGB5</accession>